<protein>
    <submittedName>
        <fullName evidence="3">Xaa-Pro aminopeptidase 1</fullName>
        <ecNumber evidence="3">3.4.11.9</ecNumber>
    </submittedName>
</protein>
<feature type="transmembrane region" description="Helical" evidence="1">
    <location>
        <begin position="102"/>
        <end position="121"/>
    </location>
</feature>
<dbReference type="PANTHER" id="PTHR43763:SF6">
    <property type="entry name" value="XAA-PRO AMINOPEPTIDASE 1"/>
    <property type="match status" value="1"/>
</dbReference>
<evidence type="ECO:0000256" key="1">
    <source>
        <dbReference type="SAM" id="Phobius"/>
    </source>
</evidence>
<dbReference type="AlphaFoldDB" id="A0AAN9A608"/>
<keyword evidence="1" id="KW-0812">Transmembrane</keyword>
<evidence type="ECO:0000313" key="3">
    <source>
        <dbReference type="EMBL" id="KAK7081921.1"/>
    </source>
</evidence>
<keyword evidence="3" id="KW-0031">Aminopeptidase</keyword>
<keyword evidence="1" id="KW-1133">Transmembrane helix</keyword>
<feature type="domain" description="Peptidase M24 C-terminal" evidence="2">
    <location>
        <begin position="34"/>
        <end position="98"/>
    </location>
</feature>
<sequence length="125" mass="14111">MSTEPGYYKDGEFGIRLENIMTVVNVATPHNFKKMIGFEAVTLVPYEANLIDTTLLNQQQCDWLNEYHTKVRTVVGAEMQRQNRTEGHEWVHTKTKPLCSSAASFMASAAVLLTALYISLINRVC</sequence>
<dbReference type="InterPro" id="IPR032416">
    <property type="entry name" value="Peptidase_M24_C"/>
</dbReference>
<keyword evidence="3" id="KW-0378">Hydrolase</keyword>
<dbReference type="EC" id="3.4.11.9" evidence="3"/>
<accession>A0AAN9A608</accession>
<dbReference type="Pfam" id="PF16188">
    <property type="entry name" value="Peptidase_M24_C"/>
    <property type="match status" value="1"/>
</dbReference>
<evidence type="ECO:0000313" key="4">
    <source>
        <dbReference type="Proteomes" id="UP001381693"/>
    </source>
</evidence>
<dbReference type="GO" id="GO:0004177">
    <property type="term" value="F:aminopeptidase activity"/>
    <property type="evidence" value="ECO:0007669"/>
    <property type="project" value="UniProtKB-KW"/>
</dbReference>
<keyword evidence="4" id="KW-1185">Reference proteome</keyword>
<dbReference type="PANTHER" id="PTHR43763">
    <property type="entry name" value="XAA-PRO AMINOPEPTIDASE 1"/>
    <property type="match status" value="1"/>
</dbReference>
<gene>
    <name evidence="3" type="primary">XPNPEP1_2</name>
    <name evidence="3" type="ORF">SK128_026347</name>
</gene>
<name>A0AAN9A608_HALRR</name>
<dbReference type="InterPro" id="IPR036005">
    <property type="entry name" value="Creatinase/aminopeptidase-like"/>
</dbReference>
<reference evidence="3 4" key="1">
    <citation type="submission" date="2023-11" db="EMBL/GenBank/DDBJ databases">
        <title>Halocaridina rubra genome assembly.</title>
        <authorList>
            <person name="Smith C."/>
        </authorList>
    </citation>
    <scope>NUCLEOTIDE SEQUENCE [LARGE SCALE GENOMIC DNA]</scope>
    <source>
        <strain evidence="3">EP-1</strain>
        <tissue evidence="3">Whole</tissue>
    </source>
</reference>
<dbReference type="EMBL" id="JAXCGZ010004340">
    <property type="protein sequence ID" value="KAK7081921.1"/>
    <property type="molecule type" value="Genomic_DNA"/>
</dbReference>
<comment type="caution">
    <text evidence="3">The sequence shown here is derived from an EMBL/GenBank/DDBJ whole genome shotgun (WGS) entry which is preliminary data.</text>
</comment>
<keyword evidence="3" id="KW-0645">Protease</keyword>
<organism evidence="3 4">
    <name type="scientific">Halocaridina rubra</name>
    <name type="common">Hawaiian red shrimp</name>
    <dbReference type="NCBI Taxonomy" id="373956"/>
    <lineage>
        <taxon>Eukaryota</taxon>
        <taxon>Metazoa</taxon>
        <taxon>Ecdysozoa</taxon>
        <taxon>Arthropoda</taxon>
        <taxon>Crustacea</taxon>
        <taxon>Multicrustacea</taxon>
        <taxon>Malacostraca</taxon>
        <taxon>Eumalacostraca</taxon>
        <taxon>Eucarida</taxon>
        <taxon>Decapoda</taxon>
        <taxon>Pleocyemata</taxon>
        <taxon>Caridea</taxon>
        <taxon>Atyoidea</taxon>
        <taxon>Atyidae</taxon>
        <taxon>Halocaridina</taxon>
    </lineage>
</organism>
<dbReference type="Proteomes" id="UP001381693">
    <property type="component" value="Unassembled WGS sequence"/>
</dbReference>
<dbReference type="InterPro" id="IPR050422">
    <property type="entry name" value="X-Pro_aminopeptidase_P"/>
</dbReference>
<evidence type="ECO:0000259" key="2">
    <source>
        <dbReference type="Pfam" id="PF16188"/>
    </source>
</evidence>
<keyword evidence="1" id="KW-0472">Membrane</keyword>
<dbReference type="Gene3D" id="3.90.230.10">
    <property type="entry name" value="Creatinase/methionine aminopeptidase superfamily"/>
    <property type="match status" value="1"/>
</dbReference>
<proteinExistence type="predicted"/>